<reference evidence="1" key="1">
    <citation type="submission" date="2016-05" db="EMBL/GenBank/DDBJ databases">
        <title>Microbial consortia oxidize butane by reversing methanogenesis.</title>
        <authorList>
            <person name="Laso-Perez R."/>
            <person name="Richter M."/>
            <person name="Wegener G."/>
            <person name="Musat F."/>
        </authorList>
    </citation>
    <scope>NUCLEOTIDE SEQUENCE [LARGE SCALE GENOMIC DNA]</scope>
    <source>
        <strain evidence="1">BOX2</strain>
    </source>
</reference>
<name>A0A1F2P6Y6_9EURY</name>
<evidence type="ECO:0000313" key="2">
    <source>
        <dbReference type="Proteomes" id="UP000186940"/>
    </source>
</evidence>
<proteinExistence type="predicted"/>
<gene>
    <name evidence="1" type="ORF">SCAL_001732</name>
</gene>
<dbReference type="EMBL" id="LYOS01000008">
    <property type="protein sequence ID" value="OFV67107.1"/>
    <property type="molecule type" value="Genomic_DNA"/>
</dbReference>
<evidence type="ECO:0000313" key="1">
    <source>
        <dbReference type="EMBL" id="OFV67107.1"/>
    </source>
</evidence>
<dbReference type="Proteomes" id="UP000186940">
    <property type="component" value="Unassembled WGS sequence"/>
</dbReference>
<comment type="caution">
    <text evidence="1">The sequence shown here is derived from an EMBL/GenBank/DDBJ whole genome shotgun (WGS) entry which is preliminary data.</text>
</comment>
<dbReference type="AlphaFoldDB" id="A0A1F2P6Y6"/>
<dbReference type="STRING" id="1838285.SCAL_001732"/>
<keyword evidence="2" id="KW-1185">Reference proteome</keyword>
<accession>A0A1F2P6Y6</accession>
<organism evidence="1 2">
    <name type="scientific">Candidatus Syntropharchaeum caldarium</name>
    <dbReference type="NCBI Taxonomy" id="1838285"/>
    <lineage>
        <taxon>Archaea</taxon>
        <taxon>Methanobacteriati</taxon>
        <taxon>Methanobacteriota</taxon>
        <taxon>Stenosarchaea group</taxon>
        <taxon>Methanomicrobia</taxon>
        <taxon>Methanosarcinales</taxon>
        <taxon>ANME-2 cluster</taxon>
        <taxon>Candidatus Syntropharchaeum</taxon>
    </lineage>
</organism>
<sequence>MVKDINAAIDGEANYLVALALSAYTEFLGGLYRCKIREGQAKKNYNHGLKKLGEEYIRLLDEHGDDVYERVRCGLVHEYFIKGLAKVWMREPAPTDCGIEFRSDGFINFYVSRYFDDFQHAIDEYIRELYKNKRLMDYFLSRWKVDERSATT</sequence>
<protein>
    <submittedName>
        <fullName evidence="1">Uncharacterized protein</fullName>
    </submittedName>
</protein>